<dbReference type="HAMAP" id="MF_00223">
    <property type="entry name" value="FolE"/>
    <property type="match status" value="1"/>
</dbReference>
<dbReference type="RefSeq" id="WP_231647478.1">
    <property type="nucleotide sequence ID" value="NZ_BDCX01000011.1"/>
</dbReference>
<dbReference type="GO" id="GO:0006730">
    <property type="term" value="P:one-carbon metabolic process"/>
    <property type="evidence" value="ECO:0007669"/>
    <property type="project" value="UniProtKB-UniRule"/>
</dbReference>
<evidence type="ECO:0000256" key="5">
    <source>
        <dbReference type="HAMAP-Rule" id="MF_00223"/>
    </source>
</evidence>
<dbReference type="SUPFAM" id="SSF55620">
    <property type="entry name" value="Tetrahydrobiopterin biosynthesis enzymes-like"/>
    <property type="match status" value="1"/>
</dbReference>
<comment type="similarity">
    <text evidence="5">Belongs to the GTP cyclohydrolase I family.</text>
</comment>
<proteinExistence type="inferred from homology"/>
<comment type="pathway">
    <text evidence="2 5">Cofactor biosynthesis; 7,8-dihydroneopterin triphosphate biosynthesis; 7,8-dihydroneopterin triphosphate from GTP: step 1/1.</text>
</comment>
<feature type="domain" description="GTP cyclohydrolase I" evidence="7">
    <location>
        <begin position="41"/>
        <end position="212"/>
    </location>
</feature>
<dbReference type="GO" id="GO:0005737">
    <property type="term" value="C:cytoplasm"/>
    <property type="evidence" value="ECO:0007669"/>
    <property type="project" value="TreeGrafter"/>
</dbReference>
<dbReference type="GO" id="GO:0006729">
    <property type="term" value="P:tetrahydrobiopterin biosynthetic process"/>
    <property type="evidence" value="ECO:0007669"/>
    <property type="project" value="TreeGrafter"/>
</dbReference>
<dbReference type="PROSITE" id="PS00860">
    <property type="entry name" value="GTP_CYCLOHYDROL_1_2"/>
    <property type="match status" value="1"/>
</dbReference>
<protein>
    <recommendedName>
        <fullName evidence="5">GTP cyclohydrolase 1</fullName>
        <ecNumber evidence="5">3.5.4.16</ecNumber>
    </recommendedName>
    <alternativeName>
        <fullName evidence="5">GTP cyclohydrolase I</fullName>
        <shortName evidence="5">GTP-CH-I</shortName>
    </alternativeName>
</protein>
<organism evidence="8 9">
    <name type="scientific">Planomonospora sphaerica</name>
    <dbReference type="NCBI Taxonomy" id="161355"/>
    <lineage>
        <taxon>Bacteria</taxon>
        <taxon>Bacillati</taxon>
        <taxon>Actinomycetota</taxon>
        <taxon>Actinomycetes</taxon>
        <taxon>Streptosporangiales</taxon>
        <taxon>Streptosporangiaceae</taxon>
        <taxon>Planomonospora</taxon>
    </lineage>
</organism>
<dbReference type="InterPro" id="IPR018234">
    <property type="entry name" value="GTP_CycHdrlase_I_CS"/>
</dbReference>
<dbReference type="InterPro" id="IPR043133">
    <property type="entry name" value="GTP-CH-I_C/QueF"/>
</dbReference>
<name>A0A161LJ34_9ACTN</name>
<evidence type="ECO:0000256" key="3">
    <source>
        <dbReference type="ARBA" id="ARBA00022563"/>
    </source>
</evidence>
<dbReference type="AlphaFoldDB" id="A0A161LJ34"/>
<keyword evidence="5" id="KW-0862">Zinc</keyword>
<dbReference type="GO" id="GO:0003934">
    <property type="term" value="F:GTP cyclohydrolase I activity"/>
    <property type="evidence" value="ECO:0007669"/>
    <property type="project" value="UniProtKB-UniRule"/>
</dbReference>
<dbReference type="GO" id="GO:0046654">
    <property type="term" value="P:tetrahydrofolate biosynthetic process"/>
    <property type="evidence" value="ECO:0007669"/>
    <property type="project" value="UniProtKB-UniRule"/>
</dbReference>
<keyword evidence="5" id="KW-0547">Nucleotide-binding</keyword>
<dbReference type="Gene3D" id="3.30.1130.10">
    <property type="match status" value="1"/>
</dbReference>
<sequence length="220" mass="24011">MSVNGIHPPPPADPAEHADPAGALPAPLTPPRPPVDLAAVEAHTRHLLVLLGEDPDREGLQETPRRVAAWWREFLDYDPGRIATVFGHEARGEQYVLVRGLTAWSLCEHHLLPFRVEAAVAVIPHGQVLGLSKLGRILQLHAHRLQLQERLTSQVAATVAEVCGSADVGVWMTGEHLCMSMRGVRDDGARTDTLCLLGRLRTDTALAERLHTAVHAGRTR</sequence>
<keyword evidence="4 5" id="KW-0378">Hydrolase</keyword>
<comment type="caution">
    <text evidence="8">The sequence shown here is derived from an EMBL/GenBank/DDBJ whole genome shotgun (WGS) entry which is preliminary data.</text>
</comment>
<evidence type="ECO:0000313" key="8">
    <source>
        <dbReference type="EMBL" id="GAT68864.1"/>
    </source>
</evidence>
<dbReference type="Pfam" id="PF01227">
    <property type="entry name" value="GTP_cyclohydroI"/>
    <property type="match status" value="1"/>
</dbReference>
<evidence type="ECO:0000256" key="4">
    <source>
        <dbReference type="ARBA" id="ARBA00022801"/>
    </source>
</evidence>
<keyword evidence="5" id="KW-0342">GTP-binding</keyword>
<evidence type="ECO:0000256" key="6">
    <source>
        <dbReference type="SAM" id="MobiDB-lite"/>
    </source>
</evidence>
<reference evidence="9" key="2">
    <citation type="submission" date="2016-04" db="EMBL/GenBank/DDBJ databases">
        <title>Planomonospora sphaerica JCM9374 whole genome shotgun sequence.</title>
        <authorList>
            <person name="Suzuki T."/>
            <person name="Dohra H."/>
            <person name="Kodani S."/>
        </authorList>
    </citation>
    <scope>NUCLEOTIDE SEQUENCE [LARGE SCALE GENOMIC DNA]</scope>
    <source>
        <strain evidence="9">JCM 9374</strain>
    </source>
</reference>
<evidence type="ECO:0000256" key="2">
    <source>
        <dbReference type="ARBA" id="ARBA00005080"/>
    </source>
</evidence>
<dbReference type="UniPathway" id="UPA00848">
    <property type="reaction ID" value="UER00151"/>
</dbReference>
<dbReference type="InterPro" id="IPR020602">
    <property type="entry name" value="GTP_CycHdrlase_I_dom"/>
</dbReference>
<dbReference type="InterPro" id="IPR001474">
    <property type="entry name" value="GTP_CycHdrlase_I"/>
</dbReference>
<feature type="binding site" evidence="5">
    <location>
        <position position="110"/>
    </location>
    <ligand>
        <name>Zn(2+)</name>
        <dbReference type="ChEBI" id="CHEBI:29105"/>
    </ligand>
</feature>
<dbReference type="NCBIfam" id="NF006826">
    <property type="entry name" value="PRK09347.1-3"/>
    <property type="match status" value="1"/>
</dbReference>
<feature type="binding site" evidence="5">
    <location>
        <position position="178"/>
    </location>
    <ligand>
        <name>Zn(2+)</name>
        <dbReference type="ChEBI" id="CHEBI:29105"/>
    </ligand>
</feature>
<dbReference type="PANTHER" id="PTHR11109">
    <property type="entry name" value="GTP CYCLOHYDROLASE I"/>
    <property type="match status" value="1"/>
</dbReference>
<dbReference type="EC" id="3.5.4.16" evidence="5"/>
<keyword evidence="9" id="KW-1185">Reference proteome</keyword>
<evidence type="ECO:0000256" key="1">
    <source>
        <dbReference type="ARBA" id="ARBA00001052"/>
    </source>
</evidence>
<feature type="binding site" evidence="5">
    <location>
        <position position="107"/>
    </location>
    <ligand>
        <name>Zn(2+)</name>
        <dbReference type="ChEBI" id="CHEBI:29105"/>
    </ligand>
</feature>
<keyword evidence="5" id="KW-0479">Metal-binding</keyword>
<evidence type="ECO:0000259" key="7">
    <source>
        <dbReference type="Pfam" id="PF01227"/>
    </source>
</evidence>
<dbReference type="InterPro" id="IPR043134">
    <property type="entry name" value="GTP-CH-I_N"/>
</dbReference>
<comment type="subunit">
    <text evidence="5">Homopolymer.</text>
</comment>
<dbReference type="GO" id="GO:0005525">
    <property type="term" value="F:GTP binding"/>
    <property type="evidence" value="ECO:0007669"/>
    <property type="project" value="UniProtKB-KW"/>
</dbReference>
<dbReference type="EMBL" id="BDCX01000011">
    <property type="protein sequence ID" value="GAT68864.1"/>
    <property type="molecule type" value="Genomic_DNA"/>
</dbReference>
<dbReference type="GO" id="GO:0008270">
    <property type="term" value="F:zinc ion binding"/>
    <property type="evidence" value="ECO:0007669"/>
    <property type="project" value="UniProtKB-UniRule"/>
</dbReference>
<dbReference type="Gene3D" id="1.10.286.10">
    <property type="match status" value="1"/>
</dbReference>
<dbReference type="STRING" id="161355.PS9374_04529"/>
<comment type="catalytic activity">
    <reaction evidence="1 5">
        <text>GTP + H2O = 7,8-dihydroneopterin 3'-triphosphate + formate + H(+)</text>
        <dbReference type="Rhea" id="RHEA:17473"/>
        <dbReference type="ChEBI" id="CHEBI:15377"/>
        <dbReference type="ChEBI" id="CHEBI:15378"/>
        <dbReference type="ChEBI" id="CHEBI:15740"/>
        <dbReference type="ChEBI" id="CHEBI:37565"/>
        <dbReference type="ChEBI" id="CHEBI:58462"/>
        <dbReference type="EC" id="3.5.4.16"/>
    </reaction>
</comment>
<dbReference type="FunFam" id="3.30.1130.10:FF:000001">
    <property type="entry name" value="GTP cyclohydrolase 1"/>
    <property type="match status" value="1"/>
</dbReference>
<accession>A0A161LJ34</accession>
<dbReference type="Proteomes" id="UP000077701">
    <property type="component" value="Unassembled WGS sequence"/>
</dbReference>
<dbReference type="PANTHER" id="PTHR11109:SF7">
    <property type="entry name" value="GTP CYCLOHYDROLASE 1"/>
    <property type="match status" value="1"/>
</dbReference>
<gene>
    <name evidence="5" type="primary">folE</name>
    <name evidence="8" type="ORF">PS9374_04529</name>
</gene>
<reference evidence="8 9" key="1">
    <citation type="journal article" date="2016" name="Genome Announc.">
        <title>Draft Genome Sequence of Planomonospora sphaerica JCM9374, a Rare Actinomycete.</title>
        <authorList>
            <person name="Dohra H."/>
            <person name="Suzuki T."/>
            <person name="Inoue Y."/>
            <person name="Kodani S."/>
        </authorList>
    </citation>
    <scope>NUCLEOTIDE SEQUENCE [LARGE SCALE GENOMIC DNA]</scope>
    <source>
        <strain evidence="8 9">JCM 9374</strain>
    </source>
</reference>
<keyword evidence="3 5" id="KW-0554">One-carbon metabolism</keyword>
<feature type="region of interest" description="Disordered" evidence="6">
    <location>
        <begin position="1"/>
        <end position="34"/>
    </location>
</feature>
<evidence type="ECO:0000313" key="9">
    <source>
        <dbReference type="Proteomes" id="UP000077701"/>
    </source>
</evidence>